<comment type="caution">
    <text evidence="1">The sequence shown here is derived from an EMBL/GenBank/DDBJ whole genome shotgun (WGS) entry which is preliminary data.</text>
</comment>
<evidence type="ECO:0008006" key="2">
    <source>
        <dbReference type="Google" id="ProtNLM"/>
    </source>
</evidence>
<evidence type="ECO:0000313" key="1">
    <source>
        <dbReference type="EMBL" id="EKC67652.1"/>
    </source>
</evidence>
<name>K1T3U8_9ZZZZ</name>
<dbReference type="Gene3D" id="1.20.1600.10">
    <property type="entry name" value="Outer membrane efflux proteins (OEP)"/>
    <property type="match status" value="1"/>
</dbReference>
<dbReference type="SUPFAM" id="SSF56954">
    <property type="entry name" value="Outer membrane efflux proteins (OEP)"/>
    <property type="match status" value="1"/>
</dbReference>
<protein>
    <recommendedName>
        <fullName evidence="2">Outer membrane efflux protein</fullName>
    </recommendedName>
</protein>
<reference evidence="1" key="1">
    <citation type="journal article" date="2013" name="Environ. Microbiol.">
        <title>Microbiota from the distal guts of lean and obese adolescents exhibit partial functional redundancy besides clear differences in community structure.</title>
        <authorList>
            <person name="Ferrer M."/>
            <person name="Ruiz A."/>
            <person name="Lanza F."/>
            <person name="Haange S.B."/>
            <person name="Oberbach A."/>
            <person name="Till H."/>
            <person name="Bargiela R."/>
            <person name="Campoy C."/>
            <person name="Segura M.T."/>
            <person name="Richter M."/>
            <person name="von Bergen M."/>
            <person name="Seifert J."/>
            <person name="Suarez A."/>
        </authorList>
    </citation>
    <scope>NUCLEOTIDE SEQUENCE</scope>
</reference>
<proteinExistence type="predicted"/>
<organism evidence="1">
    <name type="scientific">human gut metagenome</name>
    <dbReference type="NCBI Taxonomy" id="408170"/>
    <lineage>
        <taxon>unclassified sequences</taxon>
        <taxon>metagenomes</taxon>
        <taxon>organismal metagenomes</taxon>
    </lineage>
</organism>
<dbReference type="EMBL" id="AJWZ01003644">
    <property type="protein sequence ID" value="EKC67652.1"/>
    <property type="molecule type" value="Genomic_DNA"/>
</dbReference>
<sequence>MALDNELSIVKQTLETRRQDVRLAKLRFEGGLTAETVYQQAKVEYASTAALIPESSGKSR</sequence>
<gene>
    <name evidence="1" type="ORF">OBE_05339</name>
</gene>
<accession>K1T3U8</accession>
<dbReference type="AlphaFoldDB" id="K1T3U8"/>